<feature type="domain" description="Sulfatase-modifying factor enzyme-like" evidence="2">
    <location>
        <begin position="75"/>
        <end position="303"/>
    </location>
</feature>
<sequence>MRSAMLIVVLAMFITVGCKNEETKDPPKPAPPERDQAKEPRDAASLGGQVPPPKPAAGKPVVEDLGGGVKLTLMPIAAGKLMMGSPAGEEGRSDDEVQHEVILSKGFYMGQTEVTQGQWKAVMGGENPSSFKGDDLPVEQVSWNDAVAFCQKLSQKTGRKYRLPTEAAWEYACRAGTTTRFSFGDRYADLHKHGNYCDRSNTSDIPVQDKTNDDGSDKTSAVSKYTANTWGLQDMHGNVWEWCNDWFGDYPRGAVTDPKGPANGESRVARGGSWFDYPQSCRAAFRLDYSPVLRLNNVGFRVVLDFE</sequence>
<feature type="compositionally biased region" description="Basic and acidic residues" evidence="1">
    <location>
        <begin position="20"/>
        <end position="42"/>
    </location>
</feature>
<dbReference type="RefSeq" id="WP_206290552.1">
    <property type="nucleotide sequence ID" value="NZ_CP063458.1"/>
</dbReference>
<dbReference type="Pfam" id="PF03781">
    <property type="entry name" value="FGE-sulfatase"/>
    <property type="match status" value="1"/>
</dbReference>
<evidence type="ECO:0000256" key="1">
    <source>
        <dbReference type="SAM" id="MobiDB-lite"/>
    </source>
</evidence>
<dbReference type="EMBL" id="CP063458">
    <property type="protein sequence ID" value="QOV87643.1"/>
    <property type="molecule type" value="Genomic_DNA"/>
</dbReference>
<dbReference type="KEGG" id="hbs:IPV69_15255"/>
<reference evidence="3 4" key="1">
    <citation type="submission" date="2020-10" db="EMBL/GenBank/DDBJ databases">
        <title>Wide distribution of Phycisphaera-like planctomycetes from WD2101 soil group in peatlands and genome analysis of the first cultivated representative.</title>
        <authorList>
            <person name="Dedysh S.N."/>
            <person name="Beletsky A.V."/>
            <person name="Ivanova A."/>
            <person name="Kulichevskaya I.S."/>
            <person name="Suzina N.E."/>
            <person name="Philippov D.A."/>
            <person name="Rakitin A.L."/>
            <person name="Mardanov A.V."/>
            <person name="Ravin N.V."/>
        </authorList>
    </citation>
    <scope>NUCLEOTIDE SEQUENCE [LARGE SCALE GENOMIC DNA]</scope>
    <source>
        <strain evidence="3 4">M1803</strain>
    </source>
</reference>
<name>A0A7M2WQG3_9BACT</name>
<keyword evidence="4" id="KW-1185">Reference proteome</keyword>
<dbReference type="InterPro" id="IPR051043">
    <property type="entry name" value="Sulfatase_Mod_Factor_Kinase"/>
</dbReference>
<proteinExistence type="predicted"/>
<dbReference type="AlphaFoldDB" id="A0A7M2WQG3"/>
<dbReference type="PROSITE" id="PS51257">
    <property type="entry name" value="PROKAR_LIPOPROTEIN"/>
    <property type="match status" value="1"/>
</dbReference>
<feature type="region of interest" description="Disordered" evidence="1">
    <location>
        <begin position="20"/>
        <end position="62"/>
    </location>
</feature>
<dbReference type="InterPro" id="IPR016187">
    <property type="entry name" value="CTDL_fold"/>
</dbReference>
<dbReference type="Gene3D" id="3.90.1580.10">
    <property type="entry name" value="paralog of FGE (formylglycine-generating enzyme)"/>
    <property type="match status" value="1"/>
</dbReference>
<dbReference type="Proteomes" id="UP000593765">
    <property type="component" value="Chromosome"/>
</dbReference>
<protein>
    <submittedName>
        <fullName evidence="3">Formylglycine-generating enzyme family protein</fullName>
    </submittedName>
</protein>
<dbReference type="InterPro" id="IPR005532">
    <property type="entry name" value="SUMF_dom"/>
</dbReference>
<accession>A0A7M2WQG3</accession>
<feature type="region of interest" description="Disordered" evidence="1">
    <location>
        <begin position="201"/>
        <end position="220"/>
    </location>
</feature>
<evidence type="ECO:0000313" key="3">
    <source>
        <dbReference type="EMBL" id="QOV87643.1"/>
    </source>
</evidence>
<dbReference type="GO" id="GO:0120147">
    <property type="term" value="F:formylglycine-generating oxidase activity"/>
    <property type="evidence" value="ECO:0007669"/>
    <property type="project" value="TreeGrafter"/>
</dbReference>
<evidence type="ECO:0000313" key="4">
    <source>
        <dbReference type="Proteomes" id="UP000593765"/>
    </source>
</evidence>
<gene>
    <name evidence="3" type="ORF">IPV69_15255</name>
</gene>
<dbReference type="InterPro" id="IPR042095">
    <property type="entry name" value="SUMF_sf"/>
</dbReference>
<dbReference type="PANTHER" id="PTHR23150:SF19">
    <property type="entry name" value="FORMYLGLYCINE-GENERATING ENZYME"/>
    <property type="match status" value="1"/>
</dbReference>
<organism evidence="3 4">
    <name type="scientific">Humisphaera borealis</name>
    <dbReference type="NCBI Taxonomy" id="2807512"/>
    <lineage>
        <taxon>Bacteria</taxon>
        <taxon>Pseudomonadati</taxon>
        <taxon>Planctomycetota</taxon>
        <taxon>Phycisphaerae</taxon>
        <taxon>Tepidisphaerales</taxon>
        <taxon>Tepidisphaeraceae</taxon>
        <taxon>Humisphaera</taxon>
    </lineage>
</organism>
<dbReference type="PANTHER" id="PTHR23150">
    <property type="entry name" value="SULFATASE MODIFYING FACTOR 1, 2"/>
    <property type="match status" value="1"/>
</dbReference>
<dbReference type="SUPFAM" id="SSF56436">
    <property type="entry name" value="C-type lectin-like"/>
    <property type="match status" value="1"/>
</dbReference>
<evidence type="ECO:0000259" key="2">
    <source>
        <dbReference type="Pfam" id="PF03781"/>
    </source>
</evidence>